<dbReference type="PANTHER" id="PTHR43677:SF4">
    <property type="entry name" value="QUINONE OXIDOREDUCTASE-LIKE PROTEIN 2"/>
    <property type="match status" value="1"/>
</dbReference>
<dbReference type="SUPFAM" id="SSF51735">
    <property type="entry name" value="NAD(P)-binding Rossmann-fold domains"/>
    <property type="match status" value="1"/>
</dbReference>
<dbReference type="Proteomes" id="UP001203852">
    <property type="component" value="Unassembled WGS sequence"/>
</dbReference>
<name>A0AAN6DZW8_9EURO</name>
<organism evidence="2 3">
    <name type="scientific">Exophiala viscosa</name>
    <dbReference type="NCBI Taxonomy" id="2486360"/>
    <lineage>
        <taxon>Eukaryota</taxon>
        <taxon>Fungi</taxon>
        <taxon>Dikarya</taxon>
        <taxon>Ascomycota</taxon>
        <taxon>Pezizomycotina</taxon>
        <taxon>Eurotiomycetes</taxon>
        <taxon>Chaetothyriomycetidae</taxon>
        <taxon>Chaetothyriales</taxon>
        <taxon>Herpotrichiellaceae</taxon>
        <taxon>Exophiala</taxon>
    </lineage>
</organism>
<dbReference type="InterPro" id="IPR036291">
    <property type="entry name" value="NAD(P)-bd_dom_sf"/>
</dbReference>
<dbReference type="InterPro" id="IPR013154">
    <property type="entry name" value="ADH-like_N"/>
</dbReference>
<dbReference type="SUPFAM" id="SSF50129">
    <property type="entry name" value="GroES-like"/>
    <property type="match status" value="1"/>
</dbReference>
<gene>
    <name evidence="2" type="ORF">EDD36DRAFT_194052</name>
</gene>
<dbReference type="CDD" id="cd05188">
    <property type="entry name" value="MDR"/>
    <property type="match status" value="1"/>
</dbReference>
<dbReference type="Gene3D" id="3.40.50.720">
    <property type="entry name" value="NAD(P)-binding Rossmann-like Domain"/>
    <property type="match status" value="1"/>
</dbReference>
<dbReference type="GO" id="GO:0016491">
    <property type="term" value="F:oxidoreductase activity"/>
    <property type="evidence" value="ECO:0007669"/>
    <property type="project" value="TreeGrafter"/>
</dbReference>
<accession>A0AAN6DZW8</accession>
<proteinExistence type="predicted"/>
<dbReference type="PANTHER" id="PTHR43677">
    <property type="entry name" value="SHORT-CHAIN DEHYDROGENASE/REDUCTASE"/>
    <property type="match status" value="1"/>
</dbReference>
<evidence type="ECO:0000313" key="3">
    <source>
        <dbReference type="Proteomes" id="UP001203852"/>
    </source>
</evidence>
<keyword evidence="3" id="KW-1185">Reference proteome</keyword>
<dbReference type="Gene3D" id="3.90.180.10">
    <property type="entry name" value="Medium-chain alcohol dehydrogenases, catalytic domain"/>
    <property type="match status" value="1"/>
</dbReference>
<dbReference type="GO" id="GO:0005739">
    <property type="term" value="C:mitochondrion"/>
    <property type="evidence" value="ECO:0007669"/>
    <property type="project" value="TreeGrafter"/>
</dbReference>
<reference evidence="2" key="1">
    <citation type="journal article" date="2022" name="bioRxiv">
        <title>Deciphering the potential niche of two novel black yeast fungi from a biological soil crust based on their genomes, phenotypes, and melanin regulation.</title>
        <authorList>
            <consortium name="DOE Joint Genome Institute"/>
            <person name="Carr E.C."/>
            <person name="Barton Q."/>
            <person name="Grambo S."/>
            <person name="Sullivan M."/>
            <person name="Renfro C.M."/>
            <person name="Kuo A."/>
            <person name="Pangilinan J."/>
            <person name="Lipzen A."/>
            <person name="Keymanesh K."/>
            <person name="Savage E."/>
            <person name="Barry K."/>
            <person name="Grigoriev I.V."/>
            <person name="Riekhof W.R."/>
            <person name="Harris S.S."/>
        </authorList>
    </citation>
    <scope>NUCLEOTIDE SEQUENCE</scope>
    <source>
        <strain evidence="2">JF 03-4F</strain>
    </source>
</reference>
<evidence type="ECO:0000313" key="2">
    <source>
        <dbReference type="EMBL" id="KAI1615656.1"/>
    </source>
</evidence>
<comment type="caution">
    <text evidence="2">The sequence shown here is derived from an EMBL/GenBank/DDBJ whole genome shotgun (WGS) entry which is preliminary data.</text>
</comment>
<feature type="domain" description="Alcohol dehydrogenase-like N-terminal" evidence="1">
    <location>
        <begin position="34"/>
        <end position="147"/>
    </location>
</feature>
<dbReference type="InterPro" id="IPR051397">
    <property type="entry name" value="Zn-ADH-like_protein"/>
</dbReference>
<dbReference type="AlphaFoldDB" id="A0AAN6DZW8"/>
<dbReference type="InterPro" id="IPR011032">
    <property type="entry name" value="GroES-like_sf"/>
</dbReference>
<dbReference type="Pfam" id="PF08240">
    <property type="entry name" value="ADH_N"/>
    <property type="match status" value="1"/>
</dbReference>
<dbReference type="EMBL" id="MU404352">
    <property type="protein sequence ID" value="KAI1615656.1"/>
    <property type="molecule type" value="Genomic_DNA"/>
</dbReference>
<evidence type="ECO:0000259" key="1">
    <source>
        <dbReference type="Pfam" id="PF08240"/>
    </source>
</evidence>
<protein>
    <submittedName>
        <fullName evidence="2">Chaperonin 10-like protein</fullName>
    </submittedName>
</protein>
<sequence>MPSDPPSHHKALVIEAVGADLQVQTLPTPQADTGSVVVRVIAAGVLSYQREIYGGQRTYAFPMPLVGGFSAIARVAAVGPDATLLKPGQLVFVDCVIRARDDPSARYLTAIHEGGSEGSKKLMKDVWRNGTFAEYAKAPLDNCIPLDEARLCHELGYTPQDLMYLCYLLVPFGGLRDIKVEPGETVVVCPATGGFGGAGVQVAVAMGARVIAMGRNEKELARLKEHVKKGTPWASVETVKITGDETRDTAALQAFGTIDAVLDLSPPAAMNSTHLKSAILALRQGGRCSLMGLTSDFVPVWKVISDDIVMKGKLMYSRDDMLLFVKMLERGLFPKGESFVDAKTFALEDWKEAFDEAAEYIGIGKHVMITP</sequence>